<dbReference type="RefSeq" id="XP_005786280.1">
    <property type="nucleotide sequence ID" value="XM_005786223.1"/>
</dbReference>
<dbReference type="CDD" id="cd05121">
    <property type="entry name" value="ABC1_ADCK3-like"/>
    <property type="match status" value="1"/>
</dbReference>
<dbReference type="GeneID" id="17279122"/>
<dbReference type="PaxDb" id="2903-EOD33851"/>
<dbReference type="PANTHER" id="PTHR43173">
    <property type="entry name" value="ABC1 FAMILY PROTEIN"/>
    <property type="match status" value="1"/>
</dbReference>
<reference evidence="3" key="1">
    <citation type="journal article" date="2013" name="Nature">
        <title>Pan genome of the phytoplankton Emiliania underpins its global distribution.</title>
        <authorList>
            <person name="Read B.A."/>
            <person name="Kegel J."/>
            <person name="Klute M.J."/>
            <person name="Kuo A."/>
            <person name="Lefebvre S.C."/>
            <person name="Maumus F."/>
            <person name="Mayer C."/>
            <person name="Miller J."/>
            <person name="Monier A."/>
            <person name="Salamov A."/>
            <person name="Young J."/>
            <person name="Aguilar M."/>
            <person name="Claverie J.M."/>
            <person name="Frickenhaus S."/>
            <person name="Gonzalez K."/>
            <person name="Herman E.K."/>
            <person name="Lin Y.C."/>
            <person name="Napier J."/>
            <person name="Ogata H."/>
            <person name="Sarno A.F."/>
            <person name="Shmutz J."/>
            <person name="Schroeder D."/>
            <person name="de Vargas C."/>
            <person name="Verret F."/>
            <person name="von Dassow P."/>
            <person name="Valentin K."/>
            <person name="Van de Peer Y."/>
            <person name="Wheeler G."/>
            <person name="Dacks J.B."/>
            <person name="Delwiche C.F."/>
            <person name="Dyhrman S.T."/>
            <person name="Glockner G."/>
            <person name="John U."/>
            <person name="Richards T."/>
            <person name="Worden A.Z."/>
            <person name="Zhang X."/>
            <person name="Grigoriev I.V."/>
            <person name="Allen A.E."/>
            <person name="Bidle K."/>
            <person name="Borodovsky M."/>
            <person name="Bowler C."/>
            <person name="Brownlee C."/>
            <person name="Cock J.M."/>
            <person name="Elias M."/>
            <person name="Gladyshev V.N."/>
            <person name="Groth M."/>
            <person name="Guda C."/>
            <person name="Hadaegh A."/>
            <person name="Iglesias-Rodriguez M.D."/>
            <person name="Jenkins J."/>
            <person name="Jones B.M."/>
            <person name="Lawson T."/>
            <person name="Leese F."/>
            <person name="Lindquist E."/>
            <person name="Lobanov A."/>
            <person name="Lomsadze A."/>
            <person name="Malik S.B."/>
            <person name="Marsh M.E."/>
            <person name="Mackinder L."/>
            <person name="Mock T."/>
            <person name="Mueller-Roeber B."/>
            <person name="Pagarete A."/>
            <person name="Parker M."/>
            <person name="Probert I."/>
            <person name="Quesneville H."/>
            <person name="Raines C."/>
            <person name="Rensing S.A."/>
            <person name="Riano-Pachon D.M."/>
            <person name="Richier S."/>
            <person name="Rokitta S."/>
            <person name="Shiraiwa Y."/>
            <person name="Soanes D.M."/>
            <person name="van der Giezen M."/>
            <person name="Wahlund T.M."/>
            <person name="Williams B."/>
            <person name="Wilson W."/>
            <person name="Wolfe G."/>
            <person name="Wurch L.L."/>
        </authorList>
    </citation>
    <scope>NUCLEOTIDE SEQUENCE</scope>
</reference>
<dbReference type="OMA" id="FDTRMDI"/>
<dbReference type="SUPFAM" id="SSF56112">
    <property type="entry name" value="Protein kinase-like (PK-like)"/>
    <property type="match status" value="1"/>
</dbReference>
<dbReference type="InterPro" id="IPR011009">
    <property type="entry name" value="Kinase-like_dom_sf"/>
</dbReference>
<feature type="domain" description="ABC1 atypical kinase-like" evidence="1">
    <location>
        <begin position="99"/>
        <end position="369"/>
    </location>
</feature>
<protein>
    <recommendedName>
        <fullName evidence="1">ABC1 atypical kinase-like domain-containing protein</fullName>
    </recommendedName>
</protein>
<dbReference type="Proteomes" id="UP000013827">
    <property type="component" value="Unassembled WGS sequence"/>
</dbReference>
<dbReference type="InterPro" id="IPR004147">
    <property type="entry name" value="ABC1_dom"/>
</dbReference>
<reference evidence="2" key="2">
    <citation type="submission" date="2024-10" db="UniProtKB">
        <authorList>
            <consortium name="EnsemblProtists"/>
        </authorList>
    </citation>
    <scope>IDENTIFICATION</scope>
</reference>
<dbReference type="HOGENOM" id="CLU_006533_8_2_1"/>
<organism evidence="2 3">
    <name type="scientific">Emiliania huxleyi (strain CCMP1516)</name>
    <dbReference type="NCBI Taxonomy" id="280463"/>
    <lineage>
        <taxon>Eukaryota</taxon>
        <taxon>Haptista</taxon>
        <taxon>Haptophyta</taxon>
        <taxon>Prymnesiophyceae</taxon>
        <taxon>Isochrysidales</taxon>
        <taxon>Noelaerhabdaceae</taxon>
        <taxon>Emiliania</taxon>
    </lineage>
</organism>
<accession>A0A0D3KDL6</accession>
<sequence length="469" mass="51774">MPIVLRLKLFECRRFESDEARARALDELDEVLSRRFASFIGRMRGAFIKAAQVLGSLSPPPVRPKYVRKLEPMVDAAPGGRPWRHVRRQLNRELRRSGHTGGVEEVFSSFDREPLGTASVGQVHRAVLRDSGRVVAVKLQYPDAKRLILSDLGNIHGVLTVLGKKAEANVVKEYRSRMGQEFDYEEEGRTMNAVSSFFGRGGSSGGGGGGGGRSTGARRLASRLVVPRCYEGLSTRKLLVMDFVEGRSMREALLARVAALDRYPPPIRLPLLLSLRASTERQLALLLRAQALQIFELGTFNADPHPGNVFLVPRARRGLGLGGLCGGGGGARLGLLDFGCSKTLSARQRASLARLYMGLSARDDDAVVSAAVEMGMRTKHMDRSVIVQFATHFFDRNVADCSPPAFLLQLNQQDKITALPKEYMLVARSSLLLRGLGAKLQAPQHVSAVWAKEARRYLREYERTRSVRT</sequence>
<keyword evidence="3" id="KW-1185">Reference proteome</keyword>
<evidence type="ECO:0000259" key="1">
    <source>
        <dbReference type="Pfam" id="PF03109"/>
    </source>
</evidence>
<dbReference type="EnsemblProtists" id="EOD33851">
    <property type="protein sequence ID" value="EOD33851"/>
    <property type="gene ID" value="EMIHUDRAFT_111533"/>
</dbReference>
<dbReference type="eggNOG" id="KOG1235">
    <property type="taxonomic scope" value="Eukaryota"/>
</dbReference>
<dbReference type="KEGG" id="ehx:EMIHUDRAFT_111533"/>
<dbReference type="Pfam" id="PF03109">
    <property type="entry name" value="ABC1"/>
    <property type="match status" value="1"/>
</dbReference>
<evidence type="ECO:0000313" key="3">
    <source>
        <dbReference type="Proteomes" id="UP000013827"/>
    </source>
</evidence>
<dbReference type="AlphaFoldDB" id="A0A0D3KDL6"/>
<dbReference type="PANTHER" id="PTHR43173:SF12">
    <property type="entry name" value="PROTEIN KINASE SUPERFAMILY PROTEIN"/>
    <property type="match status" value="1"/>
</dbReference>
<dbReference type="InterPro" id="IPR051130">
    <property type="entry name" value="Mito_struct-func_regulator"/>
</dbReference>
<evidence type="ECO:0000313" key="2">
    <source>
        <dbReference type="EnsemblProtists" id="EOD33851"/>
    </source>
</evidence>
<dbReference type="STRING" id="2903.R1FEC3"/>
<proteinExistence type="predicted"/>
<name>A0A0D3KDL6_EMIH1</name>